<gene>
    <name evidence="1" type="ORF">R3W88_008894</name>
</gene>
<sequence>MKKVVLQMWFHFGIVTVQNNNWFYKLAYKDQLLDDSHIDVILYYIRKRTKYSDNNTFNFIIVDCNFNNLIDNIWDAIVTLKVISLRTVWRSRFLSTLMDTECMLLHLGTQLITFSFLLTSRRSFTEF</sequence>
<keyword evidence="2" id="KW-1185">Reference proteome</keyword>
<reference evidence="1 2" key="1">
    <citation type="submission" date="2023-10" db="EMBL/GenBank/DDBJ databases">
        <title>Genome-Wide Identification Analysis in wild type Solanum Pinnatisectum Reveals Some Genes Defensing Phytophthora Infestans.</title>
        <authorList>
            <person name="Sun C."/>
        </authorList>
    </citation>
    <scope>NUCLEOTIDE SEQUENCE [LARGE SCALE GENOMIC DNA]</scope>
    <source>
        <strain evidence="1">LQN</strain>
        <tissue evidence="1">Leaf</tissue>
    </source>
</reference>
<dbReference type="EMBL" id="JAWPEI010000002">
    <property type="protein sequence ID" value="KAK4734633.1"/>
    <property type="molecule type" value="Genomic_DNA"/>
</dbReference>
<dbReference type="Proteomes" id="UP001311915">
    <property type="component" value="Unassembled WGS sequence"/>
</dbReference>
<evidence type="ECO:0000313" key="1">
    <source>
        <dbReference type="EMBL" id="KAK4734633.1"/>
    </source>
</evidence>
<protein>
    <submittedName>
        <fullName evidence="1">Uncharacterized protein</fullName>
    </submittedName>
</protein>
<comment type="caution">
    <text evidence="1">The sequence shown here is derived from an EMBL/GenBank/DDBJ whole genome shotgun (WGS) entry which is preliminary data.</text>
</comment>
<evidence type="ECO:0000313" key="2">
    <source>
        <dbReference type="Proteomes" id="UP001311915"/>
    </source>
</evidence>
<organism evidence="1 2">
    <name type="scientific">Solanum pinnatisectum</name>
    <name type="common">tansyleaf nightshade</name>
    <dbReference type="NCBI Taxonomy" id="50273"/>
    <lineage>
        <taxon>Eukaryota</taxon>
        <taxon>Viridiplantae</taxon>
        <taxon>Streptophyta</taxon>
        <taxon>Embryophyta</taxon>
        <taxon>Tracheophyta</taxon>
        <taxon>Spermatophyta</taxon>
        <taxon>Magnoliopsida</taxon>
        <taxon>eudicotyledons</taxon>
        <taxon>Gunneridae</taxon>
        <taxon>Pentapetalae</taxon>
        <taxon>asterids</taxon>
        <taxon>lamiids</taxon>
        <taxon>Solanales</taxon>
        <taxon>Solanaceae</taxon>
        <taxon>Solanoideae</taxon>
        <taxon>Solaneae</taxon>
        <taxon>Solanum</taxon>
    </lineage>
</organism>
<proteinExistence type="predicted"/>
<accession>A0AAV9M9B1</accession>
<dbReference type="AlphaFoldDB" id="A0AAV9M9B1"/>
<name>A0AAV9M9B1_9SOLN</name>